<dbReference type="Proteomes" id="UP000078390">
    <property type="component" value="Unassembled WGS sequence"/>
</dbReference>
<proteinExistence type="predicted"/>
<dbReference type="PATRIC" id="fig|999894.6.peg.1076"/>
<dbReference type="InterPro" id="IPR026487">
    <property type="entry name" value="CHP04141"/>
</dbReference>
<reference evidence="1 2" key="1">
    <citation type="submission" date="2016-04" db="EMBL/GenBank/DDBJ databases">
        <title>Genome analysis of Thermosulfurimonas dismutans, the first thermophilic sulfur-disproportionating bacterium of the phylum Thermodesulfobacteria.</title>
        <authorList>
            <person name="Mardanov A.V."/>
            <person name="Beletsky A.V."/>
            <person name="Kadnikov V.V."/>
            <person name="Slobodkin A.I."/>
            <person name="Ravin N.V."/>
        </authorList>
    </citation>
    <scope>NUCLEOTIDE SEQUENCE [LARGE SCALE GENOMIC DNA]</scope>
    <source>
        <strain evidence="1 2">S95</strain>
    </source>
</reference>
<protein>
    <recommendedName>
        <fullName evidence="3">Sporadically distributed protein, TIGR04141 family</fullName>
    </recommendedName>
</protein>
<dbReference type="RefSeq" id="WP_161939482.1">
    <property type="nucleotide sequence ID" value="NZ_LWLG01000006.1"/>
</dbReference>
<keyword evidence="2" id="KW-1185">Reference proteome</keyword>
<evidence type="ECO:0008006" key="3">
    <source>
        <dbReference type="Google" id="ProtNLM"/>
    </source>
</evidence>
<dbReference type="STRING" id="999894.TDIS_1080"/>
<dbReference type="Pfam" id="PF19614">
    <property type="entry name" value="DUF6119"/>
    <property type="match status" value="1"/>
</dbReference>
<evidence type="ECO:0000313" key="1">
    <source>
        <dbReference type="EMBL" id="OAQ20791.1"/>
    </source>
</evidence>
<organism evidence="1 2">
    <name type="scientific">Thermosulfurimonas dismutans</name>
    <dbReference type="NCBI Taxonomy" id="999894"/>
    <lineage>
        <taxon>Bacteria</taxon>
        <taxon>Pseudomonadati</taxon>
        <taxon>Thermodesulfobacteriota</taxon>
        <taxon>Thermodesulfobacteria</taxon>
        <taxon>Thermodesulfobacteriales</taxon>
        <taxon>Thermodesulfobacteriaceae</taxon>
        <taxon>Thermosulfurimonas</taxon>
    </lineage>
</organism>
<comment type="caution">
    <text evidence="1">The sequence shown here is derived from an EMBL/GenBank/DDBJ whole genome shotgun (WGS) entry which is preliminary data.</text>
</comment>
<dbReference type="AlphaFoldDB" id="A0A179D4S0"/>
<gene>
    <name evidence="1" type="ORF">TDIS_1080</name>
</gene>
<dbReference type="NCBIfam" id="TIGR04141">
    <property type="entry name" value="TIGR04141 family sporadically distributed protein"/>
    <property type="match status" value="1"/>
</dbReference>
<evidence type="ECO:0000313" key="2">
    <source>
        <dbReference type="Proteomes" id="UP000078390"/>
    </source>
</evidence>
<name>A0A179D4S0_9BACT</name>
<accession>A0A179D4S0</accession>
<dbReference type="EMBL" id="LWLG01000006">
    <property type="protein sequence ID" value="OAQ20791.1"/>
    <property type="molecule type" value="Genomic_DNA"/>
</dbReference>
<sequence>MSSTKKKTQKLTVLLLKDNISSFQDALRNPDALKRIPLRSELPFEGEFWYSTSLSRPPKWIEFIQPSLDLDLNEISVSNASGVLFIKTEKRIFAFTFGYGRNLLKPDCYELNFGLKVVLNRIHPNRLRSLDLRTYEDMMLATRKQTSRGADLGVFGLDVSRDLLRAVTGEPEDEAFAKRLTGADALTFTAQITIDQLGEKCKQILEAYYDNRYKQYFGWVDYLNEVRDLSLIKFLNSKLEEAIKNKNIEKLHLAPPEVVDWQSIDKFRITGTRQQEYDDLDIEEYLNVLGDKTNNLTVEKLKNYRVSVRWINNEQFQDKWSLFNCIVWEIIHEGRLYVLIEGKWFEIDSSFAERVKSFVQSIPPPVYNLPTARTGERESEYNLRVAQEDDSFICLDKILIKPTDAVSSIEFCDLLSDKKQIIHVKKKTRSATLSHLFAQGTVSARVFLQDSSVREKIREKIATMDNGERFLELIPDASQRPNPSSYEVTYVIISKKIGSDVTSLLPFFSQLNLVQNARFLQGMGYKVALQVVAEEEC</sequence>